<dbReference type="InterPro" id="IPR011330">
    <property type="entry name" value="Glyco_hydro/deAcase_b/a-brl"/>
</dbReference>
<protein>
    <submittedName>
        <fullName evidence="3">Polysaccharide deacetylase family protein</fullName>
    </submittedName>
</protein>
<evidence type="ECO:0000313" key="3">
    <source>
        <dbReference type="EMBL" id="MEA9358175.1"/>
    </source>
</evidence>
<evidence type="ECO:0000259" key="2">
    <source>
        <dbReference type="PROSITE" id="PS51677"/>
    </source>
</evidence>
<dbReference type="InterPro" id="IPR050248">
    <property type="entry name" value="Polysacc_deacetylase_ArnD"/>
</dbReference>
<dbReference type="Gene3D" id="3.20.20.370">
    <property type="entry name" value="Glycoside hydrolase/deacetylase"/>
    <property type="match status" value="1"/>
</dbReference>
<dbReference type="SUPFAM" id="SSF88713">
    <property type="entry name" value="Glycoside hydrolase/deacetylase"/>
    <property type="match status" value="1"/>
</dbReference>
<keyword evidence="4" id="KW-1185">Reference proteome</keyword>
<feature type="domain" description="NodB homology" evidence="2">
    <location>
        <begin position="49"/>
        <end position="291"/>
    </location>
</feature>
<dbReference type="PANTHER" id="PTHR10587">
    <property type="entry name" value="GLYCOSYL TRANSFERASE-RELATED"/>
    <property type="match status" value="1"/>
</dbReference>
<dbReference type="InterPro" id="IPR002509">
    <property type="entry name" value="NODB_dom"/>
</dbReference>
<reference evidence="3 4" key="1">
    <citation type="submission" date="2023-11" db="EMBL/GenBank/DDBJ databases">
        <title>A Novel Polar Bacteriovorax (B. antarcticus) Isolated from the Biocrust in Antarctica.</title>
        <authorList>
            <person name="Mun W."/>
            <person name="Choi S.Y."/>
            <person name="Mitchell R.J."/>
        </authorList>
    </citation>
    <scope>NUCLEOTIDE SEQUENCE [LARGE SCALE GENOMIC DNA]</scope>
    <source>
        <strain evidence="3 4">PP10</strain>
    </source>
</reference>
<organism evidence="3 4">
    <name type="scientific">Bacteriovorax antarcticus</name>
    <dbReference type="NCBI Taxonomy" id="3088717"/>
    <lineage>
        <taxon>Bacteria</taxon>
        <taxon>Pseudomonadati</taxon>
        <taxon>Bdellovibrionota</taxon>
        <taxon>Bacteriovoracia</taxon>
        <taxon>Bacteriovoracales</taxon>
        <taxon>Bacteriovoracaceae</taxon>
        <taxon>Bacteriovorax</taxon>
    </lineage>
</organism>
<gene>
    <name evidence="3" type="ORF">SHI21_18215</name>
</gene>
<accession>A0ABU5W1P3</accession>
<comment type="caution">
    <text evidence="3">The sequence shown here is derived from an EMBL/GenBank/DDBJ whole genome shotgun (WGS) entry which is preliminary data.</text>
</comment>
<proteinExistence type="predicted"/>
<evidence type="ECO:0000256" key="1">
    <source>
        <dbReference type="SAM" id="SignalP"/>
    </source>
</evidence>
<sequence length="391" mass="43470">MLNLFSLSALAILSLTNVQANTCSSLNNDPMYNDLLKELRAQNINCEGISTHLTFDDGPNEKTSGVILNELDKRNIKATFFITTTNLIPNKPGVGDREAILKRELKNGHTVASHGHEHNAYDLRITGTKEAGYSASEREKQINTSVTLLDRATGGQFSEQKYRLFRFPYGRGAAPSQKEIADMELNKKMVFKGSTYAEKLKEYRRMSPALQQIAGHDFSHLGWNHDSNDSSLPFKMPSEDVFRKYVKANMEELCSPGKPVKVSLFHDIKEVNTRAIPLIADLGSCLGLKFLTPKEMVNSSSLTNTDVLIKNNQLKKAPVEMVDEISNLLKSVNAPAKQCPDVAKNDSPVGEGCYSTYLKKTFKNCEGETSKCYEGKWYGANDPTILLNCSL</sequence>
<keyword evidence="1" id="KW-0732">Signal</keyword>
<dbReference type="EMBL" id="JAYGJQ010000003">
    <property type="protein sequence ID" value="MEA9358175.1"/>
    <property type="molecule type" value="Genomic_DNA"/>
</dbReference>
<dbReference type="PROSITE" id="PS51677">
    <property type="entry name" value="NODB"/>
    <property type="match status" value="1"/>
</dbReference>
<dbReference type="Pfam" id="PF01522">
    <property type="entry name" value="Polysacc_deac_1"/>
    <property type="match status" value="1"/>
</dbReference>
<feature type="signal peptide" evidence="1">
    <location>
        <begin position="1"/>
        <end position="20"/>
    </location>
</feature>
<dbReference type="Proteomes" id="UP001302274">
    <property type="component" value="Unassembled WGS sequence"/>
</dbReference>
<feature type="chain" id="PRO_5046747584" evidence="1">
    <location>
        <begin position="21"/>
        <end position="391"/>
    </location>
</feature>
<evidence type="ECO:0000313" key="4">
    <source>
        <dbReference type="Proteomes" id="UP001302274"/>
    </source>
</evidence>
<name>A0ABU5W1P3_9BACT</name>
<dbReference type="PANTHER" id="PTHR10587:SF125">
    <property type="entry name" value="POLYSACCHARIDE DEACETYLASE YHEN-RELATED"/>
    <property type="match status" value="1"/>
</dbReference>
<dbReference type="RefSeq" id="WP_323578470.1">
    <property type="nucleotide sequence ID" value="NZ_JAYGJQ010000003.1"/>
</dbReference>